<dbReference type="RefSeq" id="WP_129185534.1">
    <property type="nucleotide sequence ID" value="NZ_JAGIOG010000001.1"/>
</dbReference>
<dbReference type="SUPFAM" id="SSF46785">
    <property type="entry name" value="Winged helix' DNA-binding domain"/>
    <property type="match status" value="1"/>
</dbReference>
<comment type="similarity">
    <text evidence="1">Belongs to the ROK (NagC/XylR) family.</text>
</comment>
<protein>
    <submittedName>
        <fullName evidence="2">ROK family protein</fullName>
    </submittedName>
</protein>
<evidence type="ECO:0000256" key="1">
    <source>
        <dbReference type="ARBA" id="ARBA00006479"/>
    </source>
</evidence>
<proteinExistence type="inferred from homology"/>
<sequence length="414" mass="42572">MSPRTGRPADVAGVRGQNLALLVQDVRRHGPTTRAEVSARTGLARASLTTMVPELVTAGLLRETPGTAGPRGGRPVAPIVFDGSRMAIASVEITVSDVLVETADLAGRRLRLDGAPHGRPLGDPDAVVAVITTLLDDHTRTLRELGVDLGMVVVIMPAPLAGDPPVVLASSDFEWRRFDLLAAITALRPDLAGRCLLVNDANMATIAEAQALGDPGSPAPADVVYLKSLTGIGGGVITGGRLVTGNRGIGFEPGHILVRPGGRPCVCGRHGCFIAEAGPEAVLGDAGLSALAGSAGISVAVAELVERVRGGDPQARSAVASAGEVIASVTLDIALTFDPARVVLGGYWADVFDHLGLPQTLQLGDDSFDFAWAAPEDGFIVPGRLGARAARIGAAGHAVEQLLGTPLWLSNFMS</sequence>
<dbReference type="AlphaFoldDB" id="A0A641AJ91"/>
<evidence type="ECO:0000313" key="2">
    <source>
        <dbReference type="EMBL" id="KAA1374802.1"/>
    </source>
</evidence>
<dbReference type="PANTHER" id="PTHR18964">
    <property type="entry name" value="ROK (REPRESSOR, ORF, KINASE) FAMILY"/>
    <property type="match status" value="1"/>
</dbReference>
<dbReference type="Gene3D" id="3.30.420.40">
    <property type="match status" value="2"/>
</dbReference>
<dbReference type="InterPro" id="IPR043129">
    <property type="entry name" value="ATPase_NBD"/>
</dbReference>
<dbReference type="InterPro" id="IPR036388">
    <property type="entry name" value="WH-like_DNA-bd_sf"/>
</dbReference>
<keyword evidence="3" id="KW-1185">Reference proteome</keyword>
<dbReference type="EMBL" id="SDPP02000004">
    <property type="protein sequence ID" value="KAA1374802.1"/>
    <property type="molecule type" value="Genomic_DNA"/>
</dbReference>
<dbReference type="Pfam" id="PF00480">
    <property type="entry name" value="ROK"/>
    <property type="match status" value="1"/>
</dbReference>
<accession>A0A641AJ91</accession>
<dbReference type="InterPro" id="IPR036390">
    <property type="entry name" value="WH_DNA-bd_sf"/>
</dbReference>
<dbReference type="InterPro" id="IPR000600">
    <property type="entry name" value="ROK"/>
</dbReference>
<dbReference type="SUPFAM" id="SSF53067">
    <property type="entry name" value="Actin-like ATPase domain"/>
    <property type="match status" value="2"/>
</dbReference>
<reference evidence="2" key="1">
    <citation type="submission" date="2019-09" db="EMBL/GenBank/DDBJ databases">
        <authorList>
            <person name="Li J."/>
        </authorList>
    </citation>
    <scope>NUCLEOTIDE SEQUENCE [LARGE SCALE GENOMIC DNA]</scope>
    <source>
        <strain evidence="2">NRBC 14897</strain>
    </source>
</reference>
<name>A0A641AJ91_9ACTN</name>
<comment type="caution">
    <text evidence="2">The sequence shown here is derived from an EMBL/GenBank/DDBJ whole genome shotgun (WGS) entry which is preliminary data.</text>
</comment>
<dbReference type="Gene3D" id="1.10.10.10">
    <property type="entry name" value="Winged helix-like DNA-binding domain superfamily/Winged helix DNA-binding domain"/>
    <property type="match status" value="1"/>
</dbReference>
<gene>
    <name evidence="2" type="ORF">ESP62_015570</name>
</gene>
<organism evidence="2 3">
    <name type="scientific">Aeromicrobium fastidiosum</name>
    <dbReference type="NCBI Taxonomy" id="52699"/>
    <lineage>
        <taxon>Bacteria</taxon>
        <taxon>Bacillati</taxon>
        <taxon>Actinomycetota</taxon>
        <taxon>Actinomycetes</taxon>
        <taxon>Propionibacteriales</taxon>
        <taxon>Nocardioidaceae</taxon>
        <taxon>Aeromicrobium</taxon>
    </lineage>
</organism>
<dbReference type="PANTHER" id="PTHR18964:SF149">
    <property type="entry name" value="BIFUNCTIONAL UDP-N-ACETYLGLUCOSAMINE 2-EPIMERASE_N-ACETYLMANNOSAMINE KINASE"/>
    <property type="match status" value="1"/>
</dbReference>
<evidence type="ECO:0000313" key="3">
    <source>
        <dbReference type="Proteomes" id="UP001515100"/>
    </source>
</evidence>
<dbReference type="OrthoDB" id="3225083at2"/>
<dbReference type="Proteomes" id="UP001515100">
    <property type="component" value="Unassembled WGS sequence"/>
</dbReference>